<name>A0ACB8UMF9_9EURO</name>
<organism evidence="1">
    <name type="scientific">Ophidiomyces ophidiicola</name>
    <dbReference type="NCBI Taxonomy" id="1387563"/>
    <lineage>
        <taxon>Eukaryota</taxon>
        <taxon>Fungi</taxon>
        <taxon>Dikarya</taxon>
        <taxon>Ascomycota</taxon>
        <taxon>Pezizomycotina</taxon>
        <taxon>Eurotiomycetes</taxon>
        <taxon>Eurotiomycetidae</taxon>
        <taxon>Onygenales</taxon>
        <taxon>Onygenaceae</taxon>
        <taxon>Ophidiomyces</taxon>
    </lineage>
</organism>
<comment type="caution">
    <text evidence="1">The sequence shown here is derived from an EMBL/GenBank/DDBJ whole genome shotgun (WGS) entry which is preliminary data.</text>
</comment>
<dbReference type="EMBL" id="JALBCA010000181">
    <property type="protein sequence ID" value="KAI2381734.1"/>
    <property type="molecule type" value="Genomic_DNA"/>
</dbReference>
<protein>
    <submittedName>
        <fullName evidence="1">Uncharacterized protein</fullName>
    </submittedName>
</protein>
<sequence length="100" mass="11339">MPNTFYMQELTRTAFDEYIERAQASGLSAALCYLTIPKGKFASWETKGPNKDSRSTRIALNAHLTAFYAECGVVTPAGEWMEKNAYDEAFDDDAEDWMEH</sequence>
<reference evidence="1" key="1">
    <citation type="journal article" date="2022" name="bioRxiv">
        <title>Population genetic analysis of Ophidiomyces ophidiicola, the causative agent of snake fungal disease, indicates recent introductions to the USA.</title>
        <authorList>
            <person name="Ladner J.T."/>
            <person name="Palmer J.M."/>
            <person name="Ettinger C.L."/>
            <person name="Stajich J.E."/>
            <person name="Farrell T.M."/>
            <person name="Glorioso B.M."/>
            <person name="Lawson B."/>
            <person name="Price S.J."/>
            <person name="Stengle A.G."/>
            <person name="Grear D.A."/>
            <person name="Lorch J.M."/>
        </authorList>
    </citation>
    <scope>NUCLEOTIDE SEQUENCE</scope>
    <source>
        <strain evidence="1">NWHC 24266-5</strain>
    </source>
</reference>
<accession>A0ACB8UMF9</accession>
<gene>
    <name evidence="1" type="ORF">LOY88_006628</name>
</gene>
<proteinExistence type="predicted"/>
<evidence type="ECO:0000313" key="1">
    <source>
        <dbReference type="EMBL" id="KAI2381734.1"/>
    </source>
</evidence>